<feature type="domain" description="Rad4 beta-hairpin" evidence="7">
    <location>
        <begin position="645"/>
        <end position="702"/>
    </location>
</feature>
<keyword evidence="5" id="KW-0539">Nucleus</keyword>
<feature type="compositionally biased region" description="Polar residues" evidence="6">
    <location>
        <begin position="44"/>
        <end position="54"/>
    </location>
</feature>
<evidence type="ECO:0000313" key="10">
    <source>
        <dbReference type="EMBL" id="KAF2637542.1"/>
    </source>
</evidence>
<dbReference type="InterPro" id="IPR018326">
    <property type="entry name" value="Rad4_beta-hairpin_dom1"/>
</dbReference>
<dbReference type="AlphaFoldDB" id="A0A6A6RR19"/>
<dbReference type="PANTHER" id="PTHR12135:SF2">
    <property type="entry name" value="DNA REPAIR PROTEIN RAD34"/>
    <property type="match status" value="1"/>
</dbReference>
<dbReference type="InterPro" id="IPR038765">
    <property type="entry name" value="Papain-like_cys_pep_sf"/>
</dbReference>
<evidence type="ECO:0000259" key="8">
    <source>
        <dbReference type="SMART" id="SM01031"/>
    </source>
</evidence>
<dbReference type="InterPro" id="IPR004583">
    <property type="entry name" value="DNA_repair_Rad4"/>
</dbReference>
<accession>A0A6A6RR19</accession>
<dbReference type="EMBL" id="MU006793">
    <property type="protein sequence ID" value="KAF2637542.1"/>
    <property type="molecule type" value="Genomic_DNA"/>
</dbReference>
<feature type="domain" description="Rad4 beta-hairpin" evidence="8">
    <location>
        <begin position="704"/>
        <end position="767"/>
    </location>
</feature>
<dbReference type="Pfam" id="PF03835">
    <property type="entry name" value="Rad4"/>
    <property type="match status" value="1"/>
</dbReference>
<evidence type="ECO:0000256" key="6">
    <source>
        <dbReference type="SAM" id="MobiDB-lite"/>
    </source>
</evidence>
<feature type="region of interest" description="Disordered" evidence="6">
    <location>
        <begin position="424"/>
        <end position="482"/>
    </location>
</feature>
<name>A0A6A6RR19_9PLEO</name>
<feature type="compositionally biased region" description="Acidic residues" evidence="6">
    <location>
        <begin position="96"/>
        <end position="108"/>
    </location>
</feature>
<feature type="region of interest" description="Disordered" evidence="6">
    <location>
        <begin position="243"/>
        <end position="298"/>
    </location>
</feature>
<keyword evidence="11" id="KW-1185">Reference proteome</keyword>
<dbReference type="SMART" id="SM01032">
    <property type="entry name" value="BHD_3"/>
    <property type="match status" value="1"/>
</dbReference>
<sequence length="1138" mass="127873">MPPILPRKRLRSDSPKPGPPTKRAKPPHPRRSKESVFNALDTPPTVSRTLSQTKRFLEEGDDDSSELSEPESSDDEFEDVPIAGKNAKGKQKAQDAESEESEDDEWEDALGTKHHTKYADEPEPVISGDLQLTLSEPTQALYSLKPDGKKGPSKIQRQIRNVTHCVHMQFLMWHNTIRNAWIQDEQVQKIMVDNMTTGCWKEIDRYWRDAGIREGHKRVVRGGWTKKIAQDIANVGTWKESGKKGVQVYESPKKGNKAPSKTSRKASSSKAEVEDETSGNRNHRDWGATSGRLEPDTPNLSAGDPLLRLLKYISAFWKAKYNIIAPCLRKRGYLSPAALQAEVLAWKEDGSDAEAFGERVENLEAFRGLARECHGSRDVGQQLFTALLRGLGIEARMVTSIQPVGFGFSQAEEGKAINLRNLKTKAPETDGKVSTPAKPKRGGRAKANGTKGVPIDLSNSEDSDLSSAISIPSDAEGNKSAKRLPKVRKYGDELPHPTYWTEAISNLTHTPIAVSCLPRTVIATSAMPEQLLNFYCRGAAADKAKQVFAYLIAYSSDGSAKDVTTRYLPKRQWPGKTKGFRMPAEKIPIHNKRGKVKRWEEWDWFKSVLRPYARPHNRRQPWDEVEDEGDLVPAMPTKPKDMDEEGGKETLQGYKNSAEYVLERHLRREEAIEPGAKIVRHFVTGKGEKEKQEPVYRRKDVVVCRSVESWHKEGREVREGEQPLKYVPMRAVTIIRKREMEEREREEGEKIKQGLYAKTQTDWIIPDPIVDGKIPRNAFGNIDIYVPTMIPEGAVHIPLKGTARICRKLNIDYAEACTGFEFGKQRAVPILTGVVVAAENEDLVIDAWEADQAEKAAKEADKKEKLVLGLWKKFFVGLRTVQRLKREYGDDVELPKEVMKNVKASGEKSEWDTFRDHQDFEGGFVRDNAGTGGSSGGGFVREDEDEDMAGGFLVPSQENEHTSMGEMIIDHGDAEHPAPRKSMVENTYMTPISLHSMHQKPPDPDEQAVNEENETEEEEEDEVEEEKAPTPPKSRHGRKAIQPTRGRGRDTELNEQPATRRGRAKRKATSPPLERPAREQPKRNAAKRNDKEIKSHFFAHGSEEETDATDIVDMSPVKRGRGRGRGRGMGRGRGRGKV</sequence>
<feature type="compositionally biased region" description="Acidic residues" evidence="6">
    <location>
        <begin position="1004"/>
        <end position="1025"/>
    </location>
</feature>
<feature type="compositionally biased region" description="Basic residues" evidence="6">
    <location>
        <begin position="22"/>
        <end position="31"/>
    </location>
</feature>
<dbReference type="Pfam" id="PF10405">
    <property type="entry name" value="BHD_3"/>
    <property type="match status" value="1"/>
</dbReference>
<evidence type="ECO:0000256" key="2">
    <source>
        <dbReference type="ARBA" id="ARBA00009525"/>
    </source>
</evidence>
<dbReference type="FunFam" id="3.30.70.2460:FF:000001">
    <property type="entry name" value="DNA repair protein Rad4 family"/>
    <property type="match status" value="1"/>
</dbReference>
<feature type="compositionally biased region" description="Basic residues" evidence="6">
    <location>
        <begin position="1"/>
        <end position="10"/>
    </location>
</feature>
<feature type="compositionally biased region" description="Basic and acidic residues" evidence="6">
    <location>
        <begin position="638"/>
        <end position="648"/>
    </location>
</feature>
<gene>
    <name evidence="10" type="ORF">P280DRAFT_458069</name>
</gene>
<dbReference type="Gene3D" id="2.20.20.110">
    <property type="entry name" value="Rad4, beta-hairpin domain BHD1"/>
    <property type="match status" value="1"/>
</dbReference>
<reference evidence="10" key="1">
    <citation type="journal article" date="2020" name="Stud. Mycol.">
        <title>101 Dothideomycetes genomes: a test case for predicting lifestyles and emergence of pathogens.</title>
        <authorList>
            <person name="Haridas S."/>
            <person name="Albert R."/>
            <person name="Binder M."/>
            <person name="Bloem J."/>
            <person name="Labutti K."/>
            <person name="Salamov A."/>
            <person name="Andreopoulos B."/>
            <person name="Baker S."/>
            <person name="Barry K."/>
            <person name="Bills G."/>
            <person name="Bluhm B."/>
            <person name="Cannon C."/>
            <person name="Castanera R."/>
            <person name="Culley D."/>
            <person name="Daum C."/>
            <person name="Ezra D."/>
            <person name="Gonzalez J."/>
            <person name="Henrissat B."/>
            <person name="Kuo A."/>
            <person name="Liang C."/>
            <person name="Lipzen A."/>
            <person name="Lutzoni F."/>
            <person name="Magnuson J."/>
            <person name="Mondo S."/>
            <person name="Nolan M."/>
            <person name="Ohm R."/>
            <person name="Pangilinan J."/>
            <person name="Park H.-J."/>
            <person name="Ramirez L."/>
            <person name="Alfaro M."/>
            <person name="Sun H."/>
            <person name="Tritt A."/>
            <person name="Yoshinaga Y."/>
            <person name="Zwiers L.-H."/>
            <person name="Turgeon B."/>
            <person name="Goodwin S."/>
            <person name="Spatafora J."/>
            <person name="Crous P."/>
            <person name="Grigoriev I."/>
        </authorList>
    </citation>
    <scope>NUCLEOTIDE SEQUENCE</scope>
    <source>
        <strain evidence="10">CBS 473.64</strain>
    </source>
</reference>
<dbReference type="GO" id="GO:0006298">
    <property type="term" value="P:mismatch repair"/>
    <property type="evidence" value="ECO:0007669"/>
    <property type="project" value="TreeGrafter"/>
</dbReference>
<dbReference type="GO" id="GO:0003684">
    <property type="term" value="F:damaged DNA binding"/>
    <property type="evidence" value="ECO:0007669"/>
    <property type="project" value="InterPro"/>
</dbReference>
<dbReference type="Pfam" id="PF10403">
    <property type="entry name" value="BHD_1"/>
    <property type="match status" value="1"/>
</dbReference>
<dbReference type="GO" id="GO:0000111">
    <property type="term" value="C:nucleotide-excision repair factor 2 complex"/>
    <property type="evidence" value="ECO:0007669"/>
    <property type="project" value="TreeGrafter"/>
</dbReference>
<feature type="compositionally biased region" description="Gly residues" evidence="6">
    <location>
        <begin position="930"/>
        <end position="939"/>
    </location>
</feature>
<comment type="similarity">
    <text evidence="2">Belongs to the XPC family.</text>
</comment>
<dbReference type="GO" id="GO:0003697">
    <property type="term" value="F:single-stranded DNA binding"/>
    <property type="evidence" value="ECO:0007669"/>
    <property type="project" value="TreeGrafter"/>
</dbReference>
<dbReference type="InterPro" id="IPR018327">
    <property type="entry name" value="BHD_2"/>
</dbReference>
<organism evidence="10 11">
    <name type="scientific">Massarina eburnea CBS 473.64</name>
    <dbReference type="NCBI Taxonomy" id="1395130"/>
    <lineage>
        <taxon>Eukaryota</taxon>
        <taxon>Fungi</taxon>
        <taxon>Dikarya</taxon>
        <taxon>Ascomycota</taxon>
        <taxon>Pezizomycotina</taxon>
        <taxon>Dothideomycetes</taxon>
        <taxon>Pleosporomycetidae</taxon>
        <taxon>Pleosporales</taxon>
        <taxon>Massarineae</taxon>
        <taxon>Massarinaceae</taxon>
        <taxon>Massarina</taxon>
    </lineage>
</organism>
<comment type="subcellular location">
    <subcellularLocation>
        <location evidence="1">Nucleus</location>
    </subcellularLocation>
</comment>
<dbReference type="SMART" id="SM01030">
    <property type="entry name" value="BHD_1"/>
    <property type="match status" value="1"/>
</dbReference>
<feature type="compositionally biased region" description="Low complexity" evidence="6">
    <location>
        <begin position="257"/>
        <end position="270"/>
    </location>
</feature>
<dbReference type="GO" id="GO:0006289">
    <property type="term" value="P:nucleotide-excision repair"/>
    <property type="evidence" value="ECO:0007669"/>
    <property type="project" value="InterPro"/>
</dbReference>
<dbReference type="PANTHER" id="PTHR12135">
    <property type="entry name" value="DNA REPAIR PROTEIN XP-C / RAD4"/>
    <property type="match status" value="1"/>
</dbReference>
<feature type="region of interest" description="Disordered" evidence="6">
    <location>
        <begin position="923"/>
        <end position="943"/>
    </location>
</feature>
<dbReference type="SMART" id="SM01031">
    <property type="entry name" value="BHD_2"/>
    <property type="match status" value="1"/>
</dbReference>
<dbReference type="InterPro" id="IPR018325">
    <property type="entry name" value="Rad4/PNGase_transGLS-fold"/>
</dbReference>
<dbReference type="Gene3D" id="3.30.70.2460">
    <property type="entry name" value="Rad4, beta-hairpin domain BHD3"/>
    <property type="match status" value="1"/>
</dbReference>
<keyword evidence="3" id="KW-0227">DNA damage</keyword>
<evidence type="ECO:0000256" key="5">
    <source>
        <dbReference type="ARBA" id="ARBA00023242"/>
    </source>
</evidence>
<feature type="compositionally biased region" description="Basic residues" evidence="6">
    <location>
        <begin position="1118"/>
        <end position="1138"/>
    </location>
</feature>
<dbReference type="GO" id="GO:0071942">
    <property type="term" value="C:XPC complex"/>
    <property type="evidence" value="ECO:0007669"/>
    <property type="project" value="TreeGrafter"/>
</dbReference>
<evidence type="ECO:0000256" key="3">
    <source>
        <dbReference type="ARBA" id="ARBA00022763"/>
    </source>
</evidence>
<dbReference type="GO" id="GO:0005737">
    <property type="term" value="C:cytoplasm"/>
    <property type="evidence" value="ECO:0007669"/>
    <property type="project" value="TreeGrafter"/>
</dbReference>
<proteinExistence type="inferred from homology"/>
<dbReference type="InterPro" id="IPR042488">
    <property type="entry name" value="Rad4_BHD3_sf"/>
</dbReference>
<keyword evidence="4" id="KW-0234">DNA repair</keyword>
<evidence type="ECO:0000259" key="9">
    <source>
        <dbReference type="SMART" id="SM01032"/>
    </source>
</evidence>
<feature type="compositionally biased region" description="Acidic residues" evidence="6">
    <location>
        <begin position="59"/>
        <end position="79"/>
    </location>
</feature>
<dbReference type="OrthoDB" id="300780at2759"/>
<dbReference type="InterPro" id="IPR036985">
    <property type="entry name" value="Transglutaminase-like_sf"/>
</dbReference>
<evidence type="ECO:0000313" key="11">
    <source>
        <dbReference type="Proteomes" id="UP000799753"/>
    </source>
</evidence>
<evidence type="ECO:0000256" key="1">
    <source>
        <dbReference type="ARBA" id="ARBA00004123"/>
    </source>
</evidence>
<feature type="region of interest" description="Disordered" evidence="6">
    <location>
        <begin position="994"/>
        <end position="1138"/>
    </location>
</feature>
<dbReference type="Proteomes" id="UP000799753">
    <property type="component" value="Unassembled WGS sequence"/>
</dbReference>
<dbReference type="Gene3D" id="3.90.260.10">
    <property type="entry name" value="Transglutaminase-like"/>
    <property type="match status" value="1"/>
</dbReference>
<dbReference type="SUPFAM" id="SSF54001">
    <property type="entry name" value="Cysteine proteinases"/>
    <property type="match status" value="1"/>
</dbReference>
<evidence type="ECO:0000259" key="7">
    <source>
        <dbReference type="SMART" id="SM01030"/>
    </source>
</evidence>
<evidence type="ECO:0000256" key="4">
    <source>
        <dbReference type="ARBA" id="ARBA00023204"/>
    </source>
</evidence>
<dbReference type="Pfam" id="PF10404">
    <property type="entry name" value="BHD_2"/>
    <property type="match status" value="1"/>
</dbReference>
<feature type="compositionally biased region" description="Basic and acidic residues" evidence="6">
    <location>
        <begin position="1075"/>
        <end position="1095"/>
    </location>
</feature>
<feature type="region of interest" description="Disordered" evidence="6">
    <location>
        <begin position="619"/>
        <end position="648"/>
    </location>
</feature>
<feature type="region of interest" description="Disordered" evidence="6">
    <location>
        <begin position="1"/>
        <end position="108"/>
    </location>
</feature>
<feature type="domain" description="Rad4 beta-hairpin" evidence="9">
    <location>
        <begin position="774"/>
        <end position="848"/>
    </location>
</feature>
<dbReference type="InterPro" id="IPR018328">
    <property type="entry name" value="Rad4_beta-hairpin_dom3"/>
</dbReference>
<protein>
    <submittedName>
        <fullName evidence="10">Rad4-domain-containing protein</fullName>
    </submittedName>
</protein>